<organism evidence="3 4">
    <name type="scientific">Polychaeton citri CBS 116435</name>
    <dbReference type="NCBI Taxonomy" id="1314669"/>
    <lineage>
        <taxon>Eukaryota</taxon>
        <taxon>Fungi</taxon>
        <taxon>Dikarya</taxon>
        <taxon>Ascomycota</taxon>
        <taxon>Pezizomycotina</taxon>
        <taxon>Dothideomycetes</taxon>
        <taxon>Dothideomycetidae</taxon>
        <taxon>Capnodiales</taxon>
        <taxon>Capnodiaceae</taxon>
        <taxon>Polychaeton</taxon>
    </lineage>
</organism>
<gene>
    <name evidence="3" type="ORF">K431DRAFT_338003</name>
</gene>
<feature type="region of interest" description="Disordered" evidence="1">
    <location>
        <begin position="238"/>
        <end position="260"/>
    </location>
</feature>
<dbReference type="AlphaFoldDB" id="A0A9P4QAK1"/>
<keyword evidence="4" id="KW-1185">Reference proteome</keyword>
<name>A0A9P4QAK1_9PEZI</name>
<dbReference type="Pfam" id="PF12146">
    <property type="entry name" value="Hydrolase_4"/>
    <property type="match status" value="1"/>
</dbReference>
<evidence type="ECO:0000256" key="1">
    <source>
        <dbReference type="SAM" id="MobiDB-lite"/>
    </source>
</evidence>
<accession>A0A9P4QAK1</accession>
<dbReference type="EMBL" id="MU003781">
    <property type="protein sequence ID" value="KAF2722630.1"/>
    <property type="molecule type" value="Genomic_DNA"/>
</dbReference>
<reference evidence="3" key="1">
    <citation type="journal article" date="2020" name="Stud. Mycol.">
        <title>101 Dothideomycetes genomes: a test case for predicting lifestyles and emergence of pathogens.</title>
        <authorList>
            <person name="Haridas S."/>
            <person name="Albert R."/>
            <person name="Binder M."/>
            <person name="Bloem J."/>
            <person name="Labutti K."/>
            <person name="Salamov A."/>
            <person name="Andreopoulos B."/>
            <person name="Baker S."/>
            <person name="Barry K."/>
            <person name="Bills G."/>
            <person name="Bluhm B."/>
            <person name="Cannon C."/>
            <person name="Castanera R."/>
            <person name="Culley D."/>
            <person name="Daum C."/>
            <person name="Ezra D."/>
            <person name="Gonzalez J."/>
            <person name="Henrissat B."/>
            <person name="Kuo A."/>
            <person name="Liang C."/>
            <person name="Lipzen A."/>
            <person name="Lutzoni F."/>
            <person name="Magnuson J."/>
            <person name="Mondo S."/>
            <person name="Nolan M."/>
            <person name="Ohm R."/>
            <person name="Pangilinan J."/>
            <person name="Park H.-J."/>
            <person name="Ramirez L."/>
            <person name="Alfaro M."/>
            <person name="Sun H."/>
            <person name="Tritt A."/>
            <person name="Yoshinaga Y."/>
            <person name="Zwiers L.-H."/>
            <person name="Turgeon B."/>
            <person name="Goodwin S."/>
            <person name="Spatafora J."/>
            <person name="Crous P."/>
            <person name="Grigoriev I."/>
        </authorList>
    </citation>
    <scope>NUCLEOTIDE SEQUENCE</scope>
    <source>
        <strain evidence="3">CBS 116435</strain>
    </source>
</reference>
<feature type="domain" description="Serine aminopeptidase S33" evidence="2">
    <location>
        <begin position="74"/>
        <end position="197"/>
    </location>
</feature>
<protein>
    <recommendedName>
        <fullName evidence="2">Serine aminopeptidase S33 domain-containing protein</fullName>
    </recommendedName>
</protein>
<evidence type="ECO:0000313" key="4">
    <source>
        <dbReference type="Proteomes" id="UP000799441"/>
    </source>
</evidence>
<dbReference type="SUPFAM" id="SSF53474">
    <property type="entry name" value="alpha/beta-Hydrolases"/>
    <property type="match status" value="1"/>
</dbReference>
<dbReference type="InterPro" id="IPR029058">
    <property type="entry name" value="AB_hydrolase_fold"/>
</dbReference>
<proteinExistence type="predicted"/>
<dbReference type="OrthoDB" id="94039at2759"/>
<dbReference type="Gene3D" id="3.40.50.1820">
    <property type="entry name" value="alpha/beta hydrolase"/>
    <property type="match status" value="1"/>
</dbReference>
<comment type="caution">
    <text evidence="3">The sequence shown here is derived from an EMBL/GenBank/DDBJ whole genome shotgun (WGS) entry which is preliminary data.</text>
</comment>
<evidence type="ECO:0000313" key="3">
    <source>
        <dbReference type="EMBL" id="KAF2722630.1"/>
    </source>
</evidence>
<feature type="compositionally biased region" description="Polar residues" evidence="1">
    <location>
        <begin position="286"/>
        <end position="298"/>
    </location>
</feature>
<dbReference type="InterPro" id="IPR022742">
    <property type="entry name" value="Hydrolase_4"/>
</dbReference>
<feature type="compositionally biased region" description="Basic and acidic residues" evidence="1">
    <location>
        <begin position="410"/>
        <end position="423"/>
    </location>
</feature>
<feature type="region of interest" description="Disordered" evidence="1">
    <location>
        <begin position="410"/>
        <end position="429"/>
    </location>
</feature>
<sequence length="452" mass="50879">MSASLFELHEHTIPTSHIREYPRATADDQEDVLQLAIKQYVPRDNNEPKTGDITIIGAHANGFPKELYEPLWDELHARLKAQGVSIRGIWIADVAWQGQSGILNEHKLGNDPSWMDHSRDMLLMVNHFRSQMKRPIFGIGHSMGAAQLVNLSIMHPRLFTSLILMDPVVQRYPAKLGTFNPARASMVRRDRWPSRKVAEASFRKSKFYQTWDPRVLDLWLEHGLRDLPTKIYPSFTPASQTPPAITADGSSTISTPEKNSEVEVTLSTTKHQEVVTFLRPNYPTLSNLDPWTQPNPNTHPDVDPGTGPNVPFYRPEVRETFYKLALLRPGVFYIFGEESYMSTRVLQADKLACTGTGVGGSGGVKAGRVSSVTVEKVGHLIPMEDVDASAKNCASWIILELERWRRVEEDERGERATLPKEQRGMMSEESVKVMTGDWAQYAKPLKPTGSKL</sequence>
<dbReference type="Proteomes" id="UP000799441">
    <property type="component" value="Unassembled WGS sequence"/>
</dbReference>
<feature type="region of interest" description="Disordered" evidence="1">
    <location>
        <begin position="286"/>
        <end position="308"/>
    </location>
</feature>
<feature type="compositionally biased region" description="Polar residues" evidence="1">
    <location>
        <begin position="238"/>
        <end position="257"/>
    </location>
</feature>
<evidence type="ECO:0000259" key="2">
    <source>
        <dbReference type="Pfam" id="PF12146"/>
    </source>
</evidence>